<evidence type="ECO:0000313" key="3">
    <source>
        <dbReference type="Proteomes" id="UP001209654"/>
    </source>
</evidence>
<keyword evidence="3" id="KW-1185">Reference proteome</keyword>
<keyword evidence="1" id="KW-1133">Transmembrane helix</keyword>
<accession>A0ABQ5MWF7</accession>
<organism evidence="2 3">
    <name type="scientific">Arthrobacter mangrovi</name>
    <dbReference type="NCBI Taxonomy" id="2966350"/>
    <lineage>
        <taxon>Bacteria</taxon>
        <taxon>Bacillati</taxon>
        <taxon>Actinomycetota</taxon>
        <taxon>Actinomycetes</taxon>
        <taxon>Micrococcales</taxon>
        <taxon>Micrococcaceae</taxon>
        <taxon>Arthrobacter</taxon>
    </lineage>
</organism>
<protein>
    <submittedName>
        <fullName evidence="2">Uncharacterized protein</fullName>
    </submittedName>
</protein>
<reference evidence="2 3" key="1">
    <citation type="journal article" date="2023" name="Int. J. Syst. Evol. Microbiol.">
        <title>Arthrobacter mangrovi sp. nov., an actinobacterium isolated from the rhizosphere of a mangrove.</title>
        <authorList>
            <person name="Hamada M."/>
            <person name="Saitou S."/>
            <person name="Enomoto N."/>
            <person name="Nanri K."/>
            <person name="Hidaka K."/>
            <person name="Miura T."/>
            <person name="Tamura T."/>
        </authorList>
    </citation>
    <scope>NUCLEOTIDE SEQUENCE [LARGE SCALE GENOMIC DNA]</scope>
    <source>
        <strain evidence="2 3">NBRC 112813</strain>
    </source>
</reference>
<feature type="transmembrane region" description="Helical" evidence="1">
    <location>
        <begin position="86"/>
        <end position="106"/>
    </location>
</feature>
<keyword evidence="1" id="KW-0472">Membrane</keyword>
<name>A0ABQ5MWF7_9MICC</name>
<dbReference type="EMBL" id="BRVS01000014">
    <property type="protein sequence ID" value="GLB68299.1"/>
    <property type="molecule type" value="Genomic_DNA"/>
</dbReference>
<evidence type="ECO:0000256" key="1">
    <source>
        <dbReference type="SAM" id="Phobius"/>
    </source>
</evidence>
<sequence length="130" mass="13723">MGALALQLFGPLLLGLMSNGTLSGSSSLLLTFGLLLVVMSAHATQSMLLTRPARLRQRAYMSIGMIVVYFLLAIVLTPHAGAVGPVVAVTIAYALCQLLPGLFVGYRVTRRRGTVSGRHSVLAPISSTEN</sequence>
<comment type="caution">
    <text evidence="2">The sequence shown here is derived from an EMBL/GenBank/DDBJ whole genome shotgun (WGS) entry which is preliminary data.</text>
</comment>
<feature type="transmembrane region" description="Helical" evidence="1">
    <location>
        <begin position="60"/>
        <end position="80"/>
    </location>
</feature>
<dbReference type="Proteomes" id="UP001209654">
    <property type="component" value="Unassembled WGS sequence"/>
</dbReference>
<keyword evidence="1" id="KW-0812">Transmembrane</keyword>
<evidence type="ECO:0000313" key="2">
    <source>
        <dbReference type="EMBL" id="GLB68299.1"/>
    </source>
</evidence>
<proteinExistence type="predicted"/>
<gene>
    <name evidence="2" type="ORF">AHIS1636_27410</name>
</gene>
<feature type="transmembrane region" description="Helical" evidence="1">
    <location>
        <begin position="28"/>
        <end position="48"/>
    </location>
</feature>